<dbReference type="Pfam" id="PF04076">
    <property type="entry name" value="BOF"/>
    <property type="match status" value="1"/>
</dbReference>
<dbReference type="InterPro" id="IPR036700">
    <property type="entry name" value="BOBF_sf"/>
</dbReference>
<reference evidence="3" key="1">
    <citation type="submission" date="2016-04" db="EMBL/GenBank/DDBJ databases">
        <authorList>
            <person name="Evans L.H."/>
            <person name="Alamgir A."/>
            <person name="Owens N."/>
            <person name="Weber N.D."/>
            <person name="Virtaneva K."/>
            <person name="Barbian K."/>
            <person name="Babar A."/>
            <person name="Rosenke K."/>
        </authorList>
    </citation>
    <scope>NUCLEOTIDE SEQUENCE</scope>
    <source>
        <strain evidence="3">86</strain>
    </source>
</reference>
<feature type="chain" id="PRO_5011967733" evidence="2">
    <location>
        <begin position="24"/>
        <end position="133"/>
    </location>
</feature>
<dbReference type="SUPFAM" id="SSF101756">
    <property type="entry name" value="Hypothetical protein YgiW"/>
    <property type="match status" value="1"/>
</dbReference>
<dbReference type="InterPro" id="IPR005220">
    <property type="entry name" value="CarO-like"/>
</dbReference>
<protein>
    <submittedName>
        <fullName evidence="3">Uncharacterized protein</fullName>
    </submittedName>
</protein>
<dbReference type="Gene3D" id="2.40.50.200">
    <property type="entry name" value="Bacterial OB-fold"/>
    <property type="match status" value="1"/>
</dbReference>
<evidence type="ECO:0000256" key="2">
    <source>
        <dbReference type="SAM" id="SignalP"/>
    </source>
</evidence>
<dbReference type="EMBL" id="FLUQ01000005">
    <property type="protein sequence ID" value="SBW08899.1"/>
    <property type="molecule type" value="Genomic_DNA"/>
</dbReference>
<accession>A0A212KAY5</accession>
<evidence type="ECO:0000256" key="1">
    <source>
        <dbReference type="ARBA" id="ARBA00022729"/>
    </source>
</evidence>
<name>A0A212KAY5_9DELT</name>
<dbReference type="PANTHER" id="PTHR36571:SF1">
    <property type="entry name" value="PROTEIN YGIW"/>
    <property type="match status" value="1"/>
</dbReference>
<dbReference type="NCBIfam" id="NF033674">
    <property type="entry name" value="stress_OB_fold"/>
    <property type="match status" value="1"/>
</dbReference>
<keyword evidence="1 2" id="KW-0732">Signal</keyword>
<gene>
    <name evidence="3" type="ORF">KL86DPRO_50017</name>
</gene>
<organism evidence="3">
    <name type="scientific">uncultured delta proteobacterium</name>
    <dbReference type="NCBI Taxonomy" id="34034"/>
    <lineage>
        <taxon>Bacteria</taxon>
        <taxon>Deltaproteobacteria</taxon>
        <taxon>environmental samples</taxon>
    </lineage>
</organism>
<feature type="signal peptide" evidence="2">
    <location>
        <begin position="1"/>
        <end position="23"/>
    </location>
</feature>
<evidence type="ECO:0000313" key="3">
    <source>
        <dbReference type="EMBL" id="SBW08899.1"/>
    </source>
</evidence>
<proteinExistence type="predicted"/>
<dbReference type="PANTHER" id="PTHR36571">
    <property type="entry name" value="PROTEIN YGIW"/>
    <property type="match status" value="1"/>
</dbReference>
<dbReference type="AlphaFoldDB" id="A0A212KAY5"/>
<sequence>MRFKLFFGAFFFILATAAPPATALAAFVGGASPLPFHMWPKGSVESGVYQVSVQEARQTGCEMPVVVRGNITQYAGSDQYVFEDATSSILVSIPPDRWHDQDVTPEDLVELHGRLLRSSAGVRIAVAKIIKLQ</sequence>